<sequence>MNLINEKQFSRSGEIENLINIQNDYQYELSFLKANSILVPKKSEYNLRKYVSKSLLKEVDPNIETAVEKCLVILANFASTYYDDDKWKSLSSRIMDEQTKNGDNTYLYPKILKILKVGTNKGPMIEVAKNLNGGEPYKIGESSKRYRLTESYLKGGLVEYILKNETIVQNRKTSIYNQQKEVNLNPICSNLIKIYPSIVLPTVDELLIAGKDLVKSGYTTKKGKILTLRNKNSNLHWSDVSNRSFVEDNIKLFTFLTSRGYKLPSPGKGKSGGRIVDSFVLMPSWIRNLITIDGEKLIECDYTALHPNIAVKLYAGANSYITHTKVSEEANINSNLVKIEHLSFFNKKIYGMKKSPLYDYYFNMDSAFINEIIKDKKENGYKVTSKKLFKKEVEIMTDVVTELNGIGIYVLYVYDALLCKPKDLDIVKEVMNRIVLVHGVKTTVKSNEAKSVDINVDKVDKAILTFSSNIMTETEDNTSKIGYLDLVNLTLLLPNLGFTVKESVAIIMEMNADNVRFCDLIKMVGKMKREQQYNDYNGVVITNDIISNLKNIIRT</sequence>
<evidence type="ECO:0000313" key="2">
    <source>
        <dbReference type="Proteomes" id="UP000199274"/>
    </source>
</evidence>
<keyword evidence="2" id="KW-1185">Reference proteome</keyword>
<dbReference type="Proteomes" id="UP000199274">
    <property type="component" value="Unassembled WGS sequence"/>
</dbReference>
<dbReference type="RefSeq" id="WP_091255181.1">
    <property type="nucleotide sequence ID" value="NZ_FNDB01000002.1"/>
</dbReference>
<organism evidence="1 2">
    <name type="scientific">Flavobacterium omnivorum</name>
    <dbReference type="NCBI Taxonomy" id="178355"/>
    <lineage>
        <taxon>Bacteria</taxon>
        <taxon>Pseudomonadati</taxon>
        <taxon>Bacteroidota</taxon>
        <taxon>Flavobacteriia</taxon>
        <taxon>Flavobacteriales</taxon>
        <taxon>Flavobacteriaceae</taxon>
        <taxon>Flavobacterium</taxon>
    </lineage>
</organism>
<name>A0A1G7XBD8_9FLAO</name>
<protein>
    <submittedName>
        <fullName evidence="1">Uncharacterized protein</fullName>
    </submittedName>
</protein>
<proteinExistence type="predicted"/>
<accession>A0A1G7XBD8</accession>
<dbReference type="AlphaFoldDB" id="A0A1G7XBD8"/>
<dbReference type="OrthoDB" id="1327430at2"/>
<reference evidence="2" key="1">
    <citation type="submission" date="2016-10" db="EMBL/GenBank/DDBJ databases">
        <authorList>
            <person name="Varghese N."/>
            <person name="Submissions S."/>
        </authorList>
    </citation>
    <scope>NUCLEOTIDE SEQUENCE [LARGE SCALE GENOMIC DNA]</scope>
    <source>
        <strain evidence="2">CGMCC 1.2747</strain>
    </source>
</reference>
<evidence type="ECO:0000313" key="1">
    <source>
        <dbReference type="EMBL" id="SDG81519.1"/>
    </source>
</evidence>
<gene>
    <name evidence="1" type="ORF">SAMN04488062_102246</name>
</gene>
<dbReference type="EMBL" id="FNDB01000002">
    <property type="protein sequence ID" value="SDG81519.1"/>
    <property type="molecule type" value="Genomic_DNA"/>
</dbReference>
<dbReference type="STRING" id="178355.SAMN04488062_102246"/>